<dbReference type="GO" id="GO:0003677">
    <property type="term" value="F:DNA binding"/>
    <property type="evidence" value="ECO:0007669"/>
    <property type="project" value="InterPro"/>
</dbReference>
<dbReference type="Pfam" id="PF01381">
    <property type="entry name" value="HTH_3"/>
    <property type="match status" value="1"/>
</dbReference>
<gene>
    <name evidence="2" type="ORF">OP10G_3357</name>
</gene>
<dbReference type="CDD" id="cd00093">
    <property type="entry name" value="HTH_XRE"/>
    <property type="match status" value="1"/>
</dbReference>
<dbReference type="HOGENOM" id="CLU_1169274_0_0_0"/>
<name>A0A068NVC4_FIMGI</name>
<evidence type="ECO:0000259" key="1">
    <source>
        <dbReference type="PROSITE" id="PS50943"/>
    </source>
</evidence>
<dbReference type="EMBL" id="CP007139">
    <property type="protein sequence ID" value="AIE86725.1"/>
    <property type="molecule type" value="Genomic_DNA"/>
</dbReference>
<keyword evidence="3" id="KW-1185">Reference proteome</keyword>
<dbReference type="Gene3D" id="1.10.260.40">
    <property type="entry name" value="lambda repressor-like DNA-binding domains"/>
    <property type="match status" value="1"/>
</dbReference>
<feature type="domain" description="HTH cro/C1-type" evidence="1">
    <location>
        <begin position="16"/>
        <end position="68"/>
    </location>
</feature>
<dbReference type="KEGG" id="fgi:OP10G_3357"/>
<dbReference type="InterPro" id="IPR010982">
    <property type="entry name" value="Lambda_DNA-bd_dom_sf"/>
</dbReference>
<organism evidence="2 3">
    <name type="scientific">Fimbriimonas ginsengisoli Gsoil 348</name>
    <dbReference type="NCBI Taxonomy" id="661478"/>
    <lineage>
        <taxon>Bacteria</taxon>
        <taxon>Bacillati</taxon>
        <taxon>Armatimonadota</taxon>
        <taxon>Fimbriimonadia</taxon>
        <taxon>Fimbriimonadales</taxon>
        <taxon>Fimbriimonadaceae</taxon>
        <taxon>Fimbriimonas</taxon>
    </lineage>
</organism>
<evidence type="ECO:0000313" key="3">
    <source>
        <dbReference type="Proteomes" id="UP000027982"/>
    </source>
</evidence>
<dbReference type="InterPro" id="IPR001387">
    <property type="entry name" value="Cro/C1-type_HTH"/>
</dbReference>
<dbReference type="Proteomes" id="UP000027982">
    <property type="component" value="Chromosome"/>
</dbReference>
<reference evidence="2 3" key="1">
    <citation type="journal article" date="2014" name="PLoS ONE">
        <title>The first complete genome sequence of the class fimbriimonadia in the phylum armatimonadetes.</title>
        <authorList>
            <person name="Hu Z.Y."/>
            <person name="Wang Y.Z."/>
            <person name="Im W.T."/>
            <person name="Wang S.Y."/>
            <person name="Zhao G.P."/>
            <person name="Zheng H.J."/>
            <person name="Quan Z.X."/>
        </authorList>
    </citation>
    <scope>NUCLEOTIDE SEQUENCE [LARGE SCALE GENOMIC DNA]</scope>
    <source>
        <strain evidence="2">Gsoil 348</strain>
    </source>
</reference>
<evidence type="ECO:0000313" key="2">
    <source>
        <dbReference type="EMBL" id="AIE86725.1"/>
    </source>
</evidence>
<sequence>MSMNRSDPAVFGRNARAFRTLRGWSIRDFSERAGLSTKTIVKVESGNACTVKTERKIADGLNVYIGRLWDPDLLAQAPQRVIRSDAGRWFFAIGDDAAAHHARVSRAQVGEEGERMRADPEEIQETAERHRLGRAGLARVFVKTCGGGISSGFFQFNEVELFGLDETPADGSNFPYMLICRTGGLRMHIRGETYELNAGESMVFDGNDPYSVEPLAKDGSICPPATFYFLCLRLLRV</sequence>
<accession>A0A068NVC4</accession>
<dbReference type="PROSITE" id="PS50943">
    <property type="entry name" value="HTH_CROC1"/>
    <property type="match status" value="1"/>
</dbReference>
<dbReference type="OrthoDB" id="9814751at2"/>
<dbReference type="AlphaFoldDB" id="A0A068NVC4"/>
<dbReference type="STRING" id="661478.OP10G_3357"/>
<dbReference type="SUPFAM" id="SSF47413">
    <property type="entry name" value="lambda repressor-like DNA-binding domains"/>
    <property type="match status" value="1"/>
</dbReference>
<proteinExistence type="predicted"/>
<protein>
    <submittedName>
        <fullName evidence="2">Putative transcriptional regulator</fullName>
    </submittedName>
</protein>
<dbReference type="SMART" id="SM00530">
    <property type="entry name" value="HTH_XRE"/>
    <property type="match status" value="1"/>
</dbReference>